<feature type="repeat" description="Solcar" evidence="9">
    <location>
        <begin position="1"/>
        <end position="87"/>
    </location>
</feature>
<dbReference type="SUPFAM" id="SSF103506">
    <property type="entry name" value="Mitochondrial carrier"/>
    <property type="match status" value="1"/>
</dbReference>
<comment type="subcellular location">
    <subcellularLocation>
        <location evidence="1">Mitochondrion membrane</location>
        <topology evidence="1">Multi-pass membrane protein</topology>
    </subcellularLocation>
</comment>
<dbReference type="Pfam" id="PF00153">
    <property type="entry name" value="Mito_carr"/>
    <property type="match status" value="3"/>
</dbReference>
<dbReference type="PROSITE" id="PS50920">
    <property type="entry name" value="SOLCAR"/>
    <property type="match status" value="3"/>
</dbReference>
<reference evidence="11 12" key="1">
    <citation type="journal article" date="2009" name="Science">
        <title>Green evolution and dynamic adaptations revealed by genomes of the marine picoeukaryotes Micromonas.</title>
        <authorList>
            <person name="Worden A.Z."/>
            <person name="Lee J.H."/>
            <person name="Mock T."/>
            <person name="Rouze P."/>
            <person name="Simmons M.P."/>
            <person name="Aerts A.L."/>
            <person name="Allen A.E."/>
            <person name="Cuvelier M.L."/>
            <person name="Derelle E."/>
            <person name="Everett M.V."/>
            <person name="Foulon E."/>
            <person name="Grimwood J."/>
            <person name="Gundlach H."/>
            <person name="Henrissat B."/>
            <person name="Napoli C."/>
            <person name="McDonald S.M."/>
            <person name="Parker M.S."/>
            <person name="Rombauts S."/>
            <person name="Salamov A."/>
            <person name="Von Dassow P."/>
            <person name="Badger J.H."/>
            <person name="Coutinho P.M."/>
            <person name="Demir E."/>
            <person name="Dubchak I."/>
            <person name="Gentemann C."/>
            <person name="Eikrem W."/>
            <person name="Gready J.E."/>
            <person name="John U."/>
            <person name="Lanier W."/>
            <person name="Lindquist E.A."/>
            <person name="Lucas S."/>
            <person name="Mayer K.F."/>
            <person name="Moreau H."/>
            <person name="Not F."/>
            <person name="Otillar R."/>
            <person name="Panaud O."/>
            <person name="Pangilinan J."/>
            <person name="Paulsen I."/>
            <person name="Piegu B."/>
            <person name="Poliakov A."/>
            <person name="Robbens S."/>
            <person name="Schmutz J."/>
            <person name="Toulza E."/>
            <person name="Wyss T."/>
            <person name="Zelensky A."/>
            <person name="Zhou K."/>
            <person name="Armbrust E.V."/>
            <person name="Bhattacharya D."/>
            <person name="Goodenough U.W."/>
            <person name="Van de Peer Y."/>
            <person name="Grigoriev I.V."/>
        </authorList>
    </citation>
    <scope>NUCLEOTIDE SEQUENCE [LARGE SCALE GENOMIC DNA]</scope>
    <source>
        <strain evidence="12">RCC299 / NOUM17</strain>
    </source>
</reference>
<evidence type="ECO:0000313" key="12">
    <source>
        <dbReference type="Proteomes" id="UP000002009"/>
    </source>
</evidence>
<dbReference type="RefSeq" id="XP_002509286.1">
    <property type="nucleotide sequence ID" value="XM_002509240.1"/>
</dbReference>
<protein>
    <submittedName>
        <fullName evidence="11">Mitochondrial carrier family</fullName>
    </submittedName>
</protein>
<dbReference type="Gene3D" id="1.50.40.10">
    <property type="entry name" value="Mitochondrial carrier domain"/>
    <property type="match status" value="2"/>
</dbReference>
<dbReference type="InParanoid" id="C1FJ79"/>
<dbReference type="KEGG" id="mis:MICPUN_103448"/>
<evidence type="ECO:0000256" key="9">
    <source>
        <dbReference type="PROSITE-ProRule" id="PRU00282"/>
    </source>
</evidence>
<dbReference type="AlphaFoldDB" id="C1FJ79"/>
<dbReference type="OrthoDB" id="193856at2759"/>
<evidence type="ECO:0000256" key="6">
    <source>
        <dbReference type="ARBA" id="ARBA00022989"/>
    </source>
</evidence>
<evidence type="ECO:0000256" key="7">
    <source>
        <dbReference type="ARBA" id="ARBA00023128"/>
    </source>
</evidence>
<sequence>MEEVAAGAWAGLVGTVLGYPLDVVKGRMQTGKGVAGSGAKANFARTLVSIARAEGVTGMYRGLGPPVCMMMVMNSMNFGAFYHMRDKLAGANPVGWGTERPWIDWRVVCAAASVGPLCAMVSTPFELVKLQVQLDAANHSRTQLAATKPATDRNASPIGYVRKYSGSAHAARQLLKTHGPRVFFLGHGVNTARECVFNAVFFSAFEHTAHGFETEAGLSPAMATAAAGGVAGAAGWLTNLPLDCVKSGIQGQCLGDGRGGWDAGRGARVGFVEAARAVGGRGGIAGFFAGAAPSLARSFVVSGSRFTAFTGAMGAFRAVRERAGASLTESEIGRD</sequence>
<evidence type="ECO:0000256" key="1">
    <source>
        <dbReference type="ARBA" id="ARBA00004225"/>
    </source>
</evidence>
<dbReference type="EMBL" id="CP001577">
    <property type="protein sequence ID" value="ACO70544.1"/>
    <property type="molecule type" value="Genomic_DNA"/>
</dbReference>
<evidence type="ECO:0000256" key="3">
    <source>
        <dbReference type="ARBA" id="ARBA00022448"/>
    </source>
</evidence>
<dbReference type="InterPro" id="IPR018108">
    <property type="entry name" value="MCP_transmembrane"/>
</dbReference>
<comment type="similarity">
    <text evidence="2 10">Belongs to the mitochondrial carrier (TC 2.A.29) family.</text>
</comment>
<dbReference type="GeneID" id="8248171"/>
<accession>C1FJ79</accession>
<organism evidence="11 12">
    <name type="scientific">Micromonas commoda (strain RCC299 / NOUM17 / CCMP2709)</name>
    <name type="common">Picoplanktonic green alga</name>
    <dbReference type="NCBI Taxonomy" id="296587"/>
    <lineage>
        <taxon>Eukaryota</taxon>
        <taxon>Viridiplantae</taxon>
        <taxon>Chlorophyta</taxon>
        <taxon>Mamiellophyceae</taxon>
        <taxon>Mamiellales</taxon>
        <taxon>Mamiellaceae</taxon>
        <taxon>Micromonas</taxon>
    </lineage>
</organism>
<dbReference type="InterPro" id="IPR023395">
    <property type="entry name" value="MCP_dom_sf"/>
</dbReference>
<dbReference type="eggNOG" id="KOG0762">
    <property type="taxonomic scope" value="Eukaryota"/>
</dbReference>
<keyword evidence="7" id="KW-0496">Mitochondrion</keyword>
<evidence type="ECO:0000256" key="8">
    <source>
        <dbReference type="ARBA" id="ARBA00023136"/>
    </source>
</evidence>
<keyword evidence="8 9" id="KW-0472">Membrane</keyword>
<keyword evidence="4 9" id="KW-0812">Transmembrane</keyword>
<name>C1FJ79_MICCC</name>
<evidence type="ECO:0000256" key="5">
    <source>
        <dbReference type="ARBA" id="ARBA00022737"/>
    </source>
</evidence>
<dbReference type="PANTHER" id="PTHR45624:SF10">
    <property type="entry name" value="SLC (SOLUTE CARRIER) HOMOLOG"/>
    <property type="match status" value="1"/>
</dbReference>
<dbReference type="STRING" id="296587.C1FJ79"/>
<keyword evidence="3 10" id="KW-0813">Transport</keyword>
<dbReference type="GO" id="GO:0022857">
    <property type="term" value="F:transmembrane transporter activity"/>
    <property type="evidence" value="ECO:0007669"/>
    <property type="project" value="TreeGrafter"/>
</dbReference>
<evidence type="ECO:0000256" key="10">
    <source>
        <dbReference type="RuleBase" id="RU000488"/>
    </source>
</evidence>
<dbReference type="InterPro" id="IPR050567">
    <property type="entry name" value="Mitochondrial_Carrier"/>
</dbReference>
<gene>
    <name evidence="11" type="ORF">MICPUN_103448</name>
</gene>
<keyword evidence="6" id="KW-1133">Transmembrane helix</keyword>
<feature type="repeat" description="Solcar" evidence="9">
    <location>
        <begin position="219"/>
        <end position="315"/>
    </location>
</feature>
<keyword evidence="12" id="KW-1185">Reference proteome</keyword>
<evidence type="ECO:0000256" key="2">
    <source>
        <dbReference type="ARBA" id="ARBA00006375"/>
    </source>
</evidence>
<dbReference type="Proteomes" id="UP000002009">
    <property type="component" value="Chromosome 12"/>
</dbReference>
<evidence type="ECO:0000256" key="4">
    <source>
        <dbReference type="ARBA" id="ARBA00022692"/>
    </source>
</evidence>
<proteinExistence type="inferred from homology"/>
<feature type="repeat" description="Solcar" evidence="9">
    <location>
        <begin position="103"/>
        <end position="211"/>
    </location>
</feature>
<evidence type="ECO:0000313" key="11">
    <source>
        <dbReference type="EMBL" id="ACO70544.1"/>
    </source>
</evidence>
<dbReference type="OMA" id="YFFCYEG"/>
<keyword evidence="5" id="KW-0677">Repeat</keyword>
<dbReference type="PANTHER" id="PTHR45624">
    <property type="entry name" value="MITOCHONDRIAL BASIC AMINO ACIDS TRANSPORTER-RELATED"/>
    <property type="match status" value="1"/>
</dbReference>
<dbReference type="GO" id="GO:0031966">
    <property type="term" value="C:mitochondrial membrane"/>
    <property type="evidence" value="ECO:0007669"/>
    <property type="project" value="UniProtKB-SubCell"/>
</dbReference>